<dbReference type="Proteomes" id="UP000319449">
    <property type="component" value="Unassembled WGS sequence"/>
</dbReference>
<dbReference type="SMART" id="SM00460">
    <property type="entry name" value="TGc"/>
    <property type="match status" value="1"/>
</dbReference>
<protein>
    <submittedName>
        <fullName evidence="3">Transglutaminase-like putative cysteine protease</fullName>
    </submittedName>
</protein>
<sequence>MRFFTSLSVLSTLIILVAGPAYTAPLKSHSGTISMTVDLSSHNSGDPAELWIPYPVSDKDQEITDVKVSGDYAASAVYTDNIYSTPMLYVRWDKGTTSRKVNFSFRAKRNEVIRRDFPAKETAWDQADYALYLQASKLGPIDGEVGKLAAKITAGKKSVLEKAKAVYDWTCENTFRDPKTRGCGTGDVCSLLANPGGKCADIHSVFVTLARAAGVPAREVFGIRMGKKDREDVTTWQHCWAEFYLPGYGWVPVDAADVRKAMLTEKLTLSDAKTAEYRAYFWGGIDPCRVKLSVGRDLTLNPPQPGGPVNYLMYPYARLGGKVIDWLDPATFKYSIIYTAK</sequence>
<dbReference type="InterPro" id="IPR038765">
    <property type="entry name" value="Papain-like_cys_pep_sf"/>
</dbReference>
<dbReference type="Pfam" id="PF01841">
    <property type="entry name" value="Transglut_core"/>
    <property type="match status" value="1"/>
</dbReference>
<dbReference type="RefSeq" id="WP_145020704.1">
    <property type="nucleotide sequence ID" value="NZ_VLLN01000007.1"/>
</dbReference>
<dbReference type="InterPro" id="IPR002931">
    <property type="entry name" value="Transglutaminase-like"/>
</dbReference>
<dbReference type="SUPFAM" id="SSF54001">
    <property type="entry name" value="Cysteine proteinases"/>
    <property type="match status" value="1"/>
</dbReference>
<organism evidence="3 4">
    <name type="scientific">Geobacter argillaceus</name>
    <dbReference type="NCBI Taxonomy" id="345631"/>
    <lineage>
        <taxon>Bacteria</taxon>
        <taxon>Pseudomonadati</taxon>
        <taxon>Thermodesulfobacteriota</taxon>
        <taxon>Desulfuromonadia</taxon>
        <taxon>Geobacterales</taxon>
        <taxon>Geobacteraceae</taxon>
        <taxon>Geobacter</taxon>
    </lineage>
</organism>
<gene>
    <name evidence="3" type="ORF">JN12_01533</name>
</gene>
<name>A0A562VPH2_9BACT</name>
<dbReference type="OrthoDB" id="9804872at2"/>
<dbReference type="GO" id="GO:0006508">
    <property type="term" value="P:proteolysis"/>
    <property type="evidence" value="ECO:0007669"/>
    <property type="project" value="UniProtKB-KW"/>
</dbReference>
<accession>A0A562VPH2</accession>
<feature type="chain" id="PRO_5021715821" evidence="1">
    <location>
        <begin position="24"/>
        <end position="341"/>
    </location>
</feature>
<evidence type="ECO:0000256" key="1">
    <source>
        <dbReference type="SAM" id="SignalP"/>
    </source>
</evidence>
<dbReference type="PANTHER" id="PTHR38339:SF1">
    <property type="entry name" value="TRANSGLUTAMINASE-LIKE DOMAIN-CONTAINING PROTEIN"/>
    <property type="match status" value="1"/>
</dbReference>
<comment type="caution">
    <text evidence="3">The sequence shown here is derived from an EMBL/GenBank/DDBJ whole genome shotgun (WGS) entry which is preliminary data.</text>
</comment>
<keyword evidence="3" id="KW-0645">Protease</keyword>
<keyword evidence="4" id="KW-1185">Reference proteome</keyword>
<dbReference type="GO" id="GO:0008233">
    <property type="term" value="F:peptidase activity"/>
    <property type="evidence" value="ECO:0007669"/>
    <property type="project" value="UniProtKB-KW"/>
</dbReference>
<dbReference type="AlphaFoldDB" id="A0A562VPH2"/>
<evidence type="ECO:0000313" key="3">
    <source>
        <dbReference type="EMBL" id="TWJ19732.1"/>
    </source>
</evidence>
<feature type="domain" description="Transglutaminase-like" evidence="2">
    <location>
        <begin position="191"/>
        <end position="257"/>
    </location>
</feature>
<dbReference type="Gene3D" id="3.10.620.30">
    <property type="match status" value="1"/>
</dbReference>
<keyword evidence="1" id="KW-0732">Signal</keyword>
<proteinExistence type="predicted"/>
<evidence type="ECO:0000259" key="2">
    <source>
        <dbReference type="SMART" id="SM00460"/>
    </source>
</evidence>
<keyword evidence="3" id="KW-0378">Hydrolase</keyword>
<reference evidence="3 4" key="1">
    <citation type="submission" date="2019-07" db="EMBL/GenBank/DDBJ databases">
        <title>Genomic Encyclopedia of Archaeal and Bacterial Type Strains, Phase II (KMG-II): from individual species to whole genera.</title>
        <authorList>
            <person name="Goeker M."/>
        </authorList>
    </citation>
    <scope>NUCLEOTIDE SEQUENCE [LARGE SCALE GENOMIC DNA]</scope>
    <source>
        <strain evidence="3 4">ATCC BAA-1139</strain>
    </source>
</reference>
<evidence type="ECO:0000313" key="4">
    <source>
        <dbReference type="Proteomes" id="UP000319449"/>
    </source>
</evidence>
<dbReference type="EMBL" id="VLLN01000007">
    <property type="protein sequence ID" value="TWJ19732.1"/>
    <property type="molecule type" value="Genomic_DNA"/>
</dbReference>
<feature type="signal peptide" evidence="1">
    <location>
        <begin position="1"/>
        <end position="23"/>
    </location>
</feature>
<dbReference type="PANTHER" id="PTHR38339">
    <property type="entry name" value="TRANSGLUTAMINASE DOMAIN PROTEIN"/>
    <property type="match status" value="1"/>
</dbReference>